<dbReference type="AlphaFoldDB" id="A0A4P7VS62"/>
<keyword evidence="4" id="KW-1185">Reference proteome</keyword>
<dbReference type="KEGG" id="mgod:E7746_09115"/>
<accession>A0A4P7VS62</accession>
<evidence type="ECO:0000313" key="4">
    <source>
        <dbReference type="Proteomes" id="UP000297031"/>
    </source>
</evidence>
<protein>
    <recommendedName>
        <fullName evidence="1">Nitroreductase domain-containing protein</fullName>
    </recommendedName>
</protein>
<organism evidence="3 4">
    <name type="scientific">Muribaculum gordoncarteri</name>
    <dbReference type="NCBI Taxonomy" id="2530390"/>
    <lineage>
        <taxon>Bacteria</taxon>
        <taxon>Pseudomonadati</taxon>
        <taxon>Bacteroidota</taxon>
        <taxon>Bacteroidia</taxon>
        <taxon>Bacteroidales</taxon>
        <taxon>Muribaculaceae</taxon>
        <taxon>Muribaculum</taxon>
    </lineage>
</organism>
<sequence>MLKHAPLAIIPCGDLDKALEGDGQAFWIQDVSAATENMLIAANALGVGAVWTAVYPDESRIDAVRKVLGMPASIMPLAVVPMGYPAGEHHPKDKWKPENIHYNGW</sequence>
<evidence type="ECO:0000313" key="3">
    <source>
        <dbReference type="EMBL" id="QCD37216.1"/>
    </source>
</evidence>
<dbReference type="InterPro" id="IPR029479">
    <property type="entry name" value="Nitroreductase"/>
</dbReference>
<dbReference type="Proteomes" id="UP000297031">
    <property type="component" value="Plasmid pTAA-4-1"/>
</dbReference>
<reference evidence="3 4" key="1">
    <citation type="submission" date="2019-02" db="EMBL/GenBank/DDBJ databases">
        <title>Isolation and identification of novel species under the genus Muribaculum.</title>
        <authorList>
            <person name="Miyake S."/>
            <person name="Ding Y."/>
            <person name="Low A."/>
            <person name="Soh M."/>
            <person name="Seedorf H."/>
        </authorList>
    </citation>
    <scope>NUCLEOTIDE SEQUENCE [LARGE SCALE GENOMIC DNA]</scope>
    <source>
        <strain evidence="3 4">TLL-A4</strain>
        <plasmid evidence="4">ptaa-4-1</plasmid>
        <plasmid evidence="3">pTAA-4-1</plasmid>
    </source>
</reference>
<dbReference type="InterPro" id="IPR000415">
    <property type="entry name" value="Nitroreductase-like"/>
</dbReference>
<keyword evidence="3" id="KW-0614">Plasmid</keyword>
<gene>
    <name evidence="2" type="ORF">E7746_09115</name>
    <name evidence="3" type="ORF">E7746_14860</name>
</gene>
<dbReference type="EMBL" id="CP039393">
    <property type="protein sequence ID" value="QCD36030.1"/>
    <property type="molecule type" value="Genomic_DNA"/>
</dbReference>
<dbReference type="KEGG" id="mgod:E7746_14860"/>
<dbReference type="Gene3D" id="3.40.109.10">
    <property type="entry name" value="NADH Oxidase"/>
    <property type="match status" value="1"/>
</dbReference>
<feature type="domain" description="Nitroreductase" evidence="1">
    <location>
        <begin position="2"/>
        <end position="84"/>
    </location>
</feature>
<proteinExistence type="predicted"/>
<geneLocation type="plasmid" evidence="3">
    <name>pTAA-4-1</name>
</geneLocation>
<dbReference type="OrthoDB" id="9812105at2"/>
<dbReference type="Pfam" id="PF00881">
    <property type="entry name" value="Nitroreductase"/>
    <property type="match status" value="1"/>
</dbReference>
<evidence type="ECO:0000313" key="2">
    <source>
        <dbReference type="EMBL" id="QCD36030.1"/>
    </source>
</evidence>
<dbReference type="EMBL" id="CP039394">
    <property type="protein sequence ID" value="QCD37216.1"/>
    <property type="molecule type" value="Genomic_DNA"/>
</dbReference>
<dbReference type="PANTHER" id="PTHR23026:SF123">
    <property type="entry name" value="NAD(P)H NITROREDUCTASE RV3131-RELATED"/>
    <property type="match status" value="1"/>
</dbReference>
<dbReference type="InterPro" id="IPR050627">
    <property type="entry name" value="Nitroreductase/BluB"/>
</dbReference>
<name>A0A4P7VS62_9BACT</name>
<dbReference type="SUPFAM" id="SSF55469">
    <property type="entry name" value="FMN-dependent nitroreductase-like"/>
    <property type="match status" value="1"/>
</dbReference>
<geneLocation type="plasmid" evidence="4">
    <name>ptaa-4-1</name>
</geneLocation>
<dbReference type="PANTHER" id="PTHR23026">
    <property type="entry name" value="NADPH NITROREDUCTASE"/>
    <property type="match status" value="1"/>
</dbReference>
<evidence type="ECO:0000259" key="1">
    <source>
        <dbReference type="Pfam" id="PF00881"/>
    </source>
</evidence>
<dbReference type="GO" id="GO:0016491">
    <property type="term" value="F:oxidoreductase activity"/>
    <property type="evidence" value="ECO:0007669"/>
    <property type="project" value="InterPro"/>
</dbReference>
<dbReference type="Proteomes" id="UP000297031">
    <property type="component" value="Chromosome"/>
</dbReference>